<dbReference type="PATRIC" id="fig|47311.3.peg.2062"/>
<proteinExistence type="predicted"/>
<dbReference type="SUPFAM" id="SSF55331">
    <property type="entry name" value="Tautomerase/MIF"/>
    <property type="match status" value="1"/>
</dbReference>
<sequence>MPYITVESGQLTIAQKEELISKLTDISSKIMNIPQDSFMVAIKELPNKNIGIGGKSIAIIKEEYMARMGEVKNKLVFYIQKYKNFSKILKLWGIW</sequence>
<dbReference type="NCBIfam" id="NF041920">
    <property type="entry name" value="DmpI"/>
    <property type="match status" value="1"/>
</dbReference>
<dbReference type="Gene3D" id="3.30.429.10">
    <property type="entry name" value="Macrophage Migration Inhibitory Factor"/>
    <property type="match status" value="1"/>
</dbReference>
<dbReference type="EMBL" id="LWMW01000147">
    <property type="protein sequence ID" value="KZX14767.1"/>
    <property type="molecule type" value="Genomic_DNA"/>
</dbReference>
<dbReference type="STRING" id="47311.MBCUT_18940"/>
<feature type="domain" description="4-oxalocrotonate tautomerase-like" evidence="2">
    <location>
        <begin position="2"/>
        <end position="57"/>
    </location>
</feature>
<dbReference type="EC" id="5.3.2.-" evidence="3"/>
<accession>A0A166CJ53</accession>
<dbReference type="Pfam" id="PF01361">
    <property type="entry name" value="Tautomerase"/>
    <property type="match status" value="1"/>
</dbReference>
<dbReference type="Proteomes" id="UP000077275">
    <property type="component" value="Unassembled WGS sequence"/>
</dbReference>
<evidence type="ECO:0000313" key="3">
    <source>
        <dbReference type="EMBL" id="KZX14767.1"/>
    </source>
</evidence>
<dbReference type="InterPro" id="IPR014347">
    <property type="entry name" value="Tautomerase/MIF_sf"/>
</dbReference>
<gene>
    <name evidence="3" type="ORF">MBCUT_18940</name>
</gene>
<evidence type="ECO:0000256" key="1">
    <source>
        <dbReference type="ARBA" id="ARBA00023235"/>
    </source>
</evidence>
<evidence type="ECO:0000313" key="4">
    <source>
        <dbReference type="Proteomes" id="UP000077275"/>
    </source>
</evidence>
<protein>
    <submittedName>
        <fullName evidence="3">Putative tautomerase</fullName>
        <ecNumber evidence="3">5.3.2.-</ecNumber>
    </submittedName>
</protein>
<name>A0A166CJ53_9EURY</name>
<reference evidence="3 4" key="1">
    <citation type="submission" date="2016-04" db="EMBL/GenBank/DDBJ databases">
        <title>Genome sequence of Methanobrevibacter cuticularis DSM 11139.</title>
        <authorList>
            <person name="Poehlein A."/>
            <person name="Seedorf H."/>
            <person name="Daniel R."/>
        </authorList>
    </citation>
    <scope>NUCLEOTIDE SEQUENCE [LARGE SCALE GENOMIC DNA]</scope>
    <source>
        <strain evidence="3 4">DSM 11139</strain>
    </source>
</reference>
<organism evidence="3 4">
    <name type="scientific">Methanobrevibacter cuticularis</name>
    <dbReference type="NCBI Taxonomy" id="47311"/>
    <lineage>
        <taxon>Archaea</taxon>
        <taxon>Methanobacteriati</taxon>
        <taxon>Methanobacteriota</taxon>
        <taxon>Methanomada group</taxon>
        <taxon>Methanobacteria</taxon>
        <taxon>Methanobacteriales</taxon>
        <taxon>Methanobacteriaceae</taxon>
        <taxon>Methanobrevibacter</taxon>
    </lineage>
</organism>
<keyword evidence="1 3" id="KW-0413">Isomerase</keyword>
<dbReference type="AlphaFoldDB" id="A0A166CJ53"/>
<dbReference type="InterPro" id="IPR004370">
    <property type="entry name" value="4-OT-like_dom"/>
</dbReference>
<dbReference type="GO" id="GO:0016853">
    <property type="term" value="F:isomerase activity"/>
    <property type="evidence" value="ECO:0007669"/>
    <property type="project" value="UniProtKB-KW"/>
</dbReference>
<evidence type="ECO:0000259" key="2">
    <source>
        <dbReference type="Pfam" id="PF01361"/>
    </source>
</evidence>
<keyword evidence="4" id="KW-1185">Reference proteome</keyword>
<comment type="caution">
    <text evidence="3">The sequence shown here is derived from an EMBL/GenBank/DDBJ whole genome shotgun (WGS) entry which is preliminary data.</text>
</comment>